<proteinExistence type="predicted"/>
<evidence type="ECO:0000256" key="1">
    <source>
        <dbReference type="ARBA" id="ARBA00022603"/>
    </source>
</evidence>
<comment type="caution">
    <text evidence="4">The sequence shown here is derived from an EMBL/GenBank/DDBJ whole genome shotgun (WGS) entry which is preliminary data.</text>
</comment>
<dbReference type="GO" id="GO:0032259">
    <property type="term" value="P:methylation"/>
    <property type="evidence" value="ECO:0007669"/>
    <property type="project" value="UniProtKB-KW"/>
</dbReference>
<evidence type="ECO:0000256" key="2">
    <source>
        <dbReference type="ARBA" id="ARBA00022679"/>
    </source>
</evidence>
<dbReference type="OrthoDB" id="9800801at2"/>
<keyword evidence="5" id="KW-1185">Reference proteome</keyword>
<dbReference type="AlphaFoldDB" id="A0A0U9HTD2"/>
<dbReference type="InterPro" id="IPR002941">
    <property type="entry name" value="DNA_methylase_N4/N6"/>
</dbReference>
<dbReference type="InterPro" id="IPR013989">
    <property type="entry name" value="Dev_and_cell_death_domain"/>
</dbReference>
<evidence type="ECO:0000259" key="3">
    <source>
        <dbReference type="PROSITE" id="PS51222"/>
    </source>
</evidence>
<dbReference type="Gene3D" id="3.40.50.150">
    <property type="entry name" value="Vaccinia Virus protein VP39"/>
    <property type="match status" value="2"/>
</dbReference>
<dbReference type="REBASE" id="145878">
    <property type="entry name" value="M.TagP1ORF11250P"/>
</dbReference>
<keyword evidence="1 4" id="KW-0489">Methyltransferase</keyword>
<organism evidence="4 5">
    <name type="scientific">Thermodesulfovibrio aggregans</name>
    <dbReference type="NCBI Taxonomy" id="86166"/>
    <lineage>
        <taxon>Bacteria</taxon>
        <taxon>Pseudomonadati</taxon>
        <taxon>Nitrospirota</taxon>
        <taxon>Thermodesulfovibrionia</taxon>
        <taxon>Thermodesulfovibrionales</taxon>
        <taxon>Thermodesulfovibrionaceae</taxon>
        <taxon>Thermodesulfovibrio</taxon>
    </lineage>
</organism>
<accession>A0A0U9HTD2</accession>
<dbReference type="Pfam" id="PF01555">
    <property type="entry name" value="N6_N4_Mtase"/>
    <property type="match status" value="1"/>
</dbReference>
<dbReference type="InterPro" id="IPR029063">
    <property type="entry name" value="SAM-dependent_MTases_sf"/>
</dbReference>
<keyword evidence="2" id="KW-0808">Transferase</keyword>
<dbReference type="EMBL" id="BCNO01000001">
    <property type="protein sequence ID" value="GAQ95050.1"/>
    <property type="molecule type" value="Genomic_DNA"/>
</dbReference>
<gene>
    <name evidence="4" type="ORF">TAGGR_11250</name>
</gene>
<evidence type="ECO:0000313" key="4">
    <source>
        <dbReference type="EMBL" id="GAQ95050.1"/>
    </source>
</evidence>
<dbReference type="Pfam" id="PF10539">
    <property type="entry name" value="Dev_Cell_Death"/>
    <property type="match status" value="1"/>
</dbReference>
<dbReference type="STRING" id="86166.TAGGR_11250"/>
<dbReference type="GO" id="GO:0003677">
    <property type="term" value="F:DNA binding"/>
    <property type="evidence" value="ECO:0007669"/>
    <property type="project" value="InterPro"/>
</dbReference>
<dbReference type="SUPFAM" id="SSF53335">
    <property type="entry name" value="S-adenosyl-L-methionine-dependent methyltransferases"/>
    <property type="match status" value="2"/>
</dbReference>
<sequence length="413" mass="47965">MNEKLYYKENNAEISNDEFLTTVYARKTPTANKLKKHGFIFACTKKSENEMLSKKIIVTGKQYAHKIFAVRDGDYVFLYNLDTDTLLGTFLARGEPSFDSSLKIFNGKYPYYIAVEPVSEVKEIRNASKFFNKLNISWRDILNENGALYLRSILDNMIFVSLNKEKLIDENYRPPIFSTTFWDYPYQSYGDTPKGNNKYPGVTPAFIIFNLIWRYTEPGDLVCDPMAGSGTTIDVCREEKRNIIAFDIVPTRKDIIQADARSLPLKDNSIDMIFIDSPYSDNIKYNPHPLNIGNIPATSEEFFDELENVMRECFRVLKEGKILAWLIGDQWAKGVFVPVGLKIYERLTKYFSPVDIVCVARRNQASNTPFWHSKAIKHNFYLRGFKYLIIVKKDSSNDKKIRKPKIKWNTYER</sequence>
<protein>
    <submittedName>
        <fullName evidence="4">DNA methylase</fullName>
    </submittedName>
</protein>
<dbReference type="PROSITE" id="PS51222">
    <property type="entry name" value="DCD"/>
    <property type="match status" value="1"/>
</dbReference>
<dbReference type="GO" id="GO:0008170">
    <property type="term" value="F:N-methyltransferase activity"/>
    <property type="evidence" value="ECO:0007669"/>
    <property type="project" value="InterPro"/>
</dbReference>
<reference evidence="5" key="1">
    <citation type="submission" date="2016-01" db="EMBL/GenBank/DDBJ databases">
        <title>Draft genome sequence of Thermodesulfovibrio aggregans strain TGE-P1.</title>
        <authorList>
            <person name="Sekiguchi Y."/>
            <person name="Ohashi A."/>
            <person name="Matsuura N."/>
            <person name="Tourlousse M.D."/>
        </authorList>
    </citation>
    <scope>NUCLEOTIDE SEQUENCE [LARGE SCALE GENOMIC DNA]</scope>
    <source>
        <strain evidence="5">TGE-P1</strain>
    </source>
</reference>
<dbReference type="RefSeq" id="WP_082673575.1">
    <property type="nucleotide sequence ID" value="NZ_BCNO01000001.1"/>
</dbReference>
<feature type="domain" description="DCD" evidence="3">
    <location>
        <begin position="34"/>
        <end position="161"/>
    </location>
</feature>
<name>A0A0U9HTD2_9BACT</name>
<evidence type="ECO:0000313" key="5">
    <source>
        <dbReference type="Proteomes" id="UP000054976"/>
    </source>
</evidence>
<dbReference type="Proteomes" id="UP000054976">
    <property type="component" value="Unassembled WGS sequence"/>
</dbReference>